<dbReference type="AlphaFoldDB" id="A0AAV4NU04"/>
<keyword evidence="2" id="KW-1185">Reference proteome</keyword>
<evidence type="ECO:0000313" key="2">
    <source>
        <dbReference type="Proteomes" id="UP001054837"/>
    </source>
</evidence>
<gene>
    <name evidence="1" type="ORF">CDAR_437441</name>
</gene>
<organism evidence="1 2">
    <name type="scientific">Caerostris darwini</name>
    <dbReference type="NCBI Taxonomy" id="1538125"/>
    <lineage>
        <taxon>Eukaryota</taxon>
        <taxon>Metazoa</taxon>
        <taxon>Ecdysozoa</taxon>
        <taxon>Arthropoda</taxon>
        <taxon>Chelicerata</taxon>
        <taxon>Arachnida</taxon>
        <taxon>Araneae</taxon>
        <taxon>Araneomorphae</taxon>
        <taxon>Entelegynae</taxon>
        <taxon>Araneoidea</taxon>
        <taxon>Araneidae</taxon>
        <taxon>Caerostris</taxon>
    </lineage>
</organism>
<protein>
    <submittedName>
        <fullName evidence="1">Uncharacterized protein</fullName>
    </submittedName>
</protein>
<evidence type="ECO:0000313" key="1">
    <source>
        <dbReference type="EMBL" id="GIX87904.1"/>
    </source>
</evidence>
<sequence length="96" mass="10587">MDFKSIALTTRPRLLGRTLGPFYPKRFRPSPAVPLEVTFGHSPGTLSVAAGVDTTPPLYPPLVSFRVRCSFSEDIRGEGLRGQFFVPGQKKGPERK</sequence>
<dbReference type="Proteomes" id="UP001054837">
    <property type="component" value="Unassembled WGS sequence"/>
</dbReference>
<reference evidence="1 2" key="1">
    <citation type="submission" date="2021-06" db="EMBL/GenBank/DDBJ databases">
        <title>Caerostris darwini draft genome.</title>
        <authorList>
            <person name="Kono N."/>
            <person name="Arakawa K."/>
        </authorList>
    </citation>
    <scope>NUCLEOTIDE SEQUENCE [LARGE SCALE GENOMIC DNA]</scope>
</reference>
<accession>A0AAV4NU04</accession>
<name>A0AAV4NU04_9ARAC</name>
<proteinExistence type="predicted"/>
<comment type="caution">
    <text evidence="1">The sequence shown here is derived from an EMBL/GenBank/DDBJ whole genome shotgun (WGS) entry which is preliminary data.</text>
</comment>
<dbReference type="EMBL" id="BPLQ01002032">
    <property type="protein sequence ID" value="GIX87904.1"/>
    <property type="molecule type" value="Genomic_DNA"/>
</dbReference>